<dbReference type="GO" id="GO:0016887">
    <property type="term" value="F:ATP hydrolysis activity"/>
    <property type="evidence" value="ECO:0007669"/>
    <property type="project" value="InterPro"/>
</dbReference>
<comment type="subcellular location">
    <subcellularLocation>
        <location evidence="1">Cell membrane</location>
        <topology evidence="1">Multi-pass membrane protein</topology>
    </subcellularLocation>
</comment>
<dbReference type="GO" id="GO:0034040">
    <property type="term" value="F:ATPase-coupled lipid transmembrane transporter activity"/>
    <property type="evidence" value="ECO:0007669"/>
    <property type="project" value="TreeGrafter"/>
</dbReference>
<keyword evidence="6 8" id="KW-0472">Membrane</keyword>
<feature type="transmembrane region" description="Helical" evidence="8">
    <location>
        <begin position="80"/>
        <end position="97"/>
    </location>
</feature>
<dbReference type="PANTHER" id="PTHR24221:SF203">
    <property type="entry name" value="ATP-BINDING_PERMEASE FUSION ABC TRANSPORTER-RELATED"/>
    <property type="match status" value="1"/>
</dbReference>
<evidence type="ECO:0000313" key="11">
    <source>
        <dbReference type="EMBL" id="SDI79269.1"/>
    </source>
</evidence>
<proteinExistence type="predicted"/>
<dbReference type="PROSITE" id="PS00211">
    <property type="entry name" value="ABC_TRANSPORTER_1"/>
    <property type="match status" value="1"/>
</dbReference>
<accession>A0A1G8NG84</accession>
<evidence type="ECO:0000313" key="12">
    <source>
        <dbReference type="Proteomes" id="UP000199093"/>
    </source>
</evidence>
<dbReference type="OrthoDB" id="9808328at2"/>
<feature type="transmembrane region" description="Helical" evidence="8">
    <location>
        <begin position="272"/>
        <end position="292"/>
    </location>
</feature>
<evidence type="ECO:0000256" key="7">
    <source>
        <dbReference type="ARBA" id="ARBA00024725"/>
    </source>
</evidence>
<dbReference type="Gene3D" id="3.40.50.300">
    <property type="entry name" value="P-loop containing nucleotide triphosphate hydrolases"/>
    <property type="match status" value="1"/>
</dbReference>
<dbReference type="PANTHER" id="PTHR24221">
    <property type="entry name" value="ATP-BINDING CASSETTE SUB-FAMILY B"/>
    <property type="match status" value="1"/>
</dbReference>
<dbReference type="SMART" id="SM00382">
    <property type="entry name" value="AAA"/>
    <property type="match status" value="1"/>
</dbReference>
<dbReference type="Pfam" id="PF00005">
    <property type="entry name" value="ABC_tran"/>
    <property type="match status" value="1"/>
</dbReference>
<dbReference type="InterPro" id="IPR036640">
    <property type="entry name" value="ABC1_TM_sf"/>
</dbReference>
<dbReference type="Gene3D" id="1.20.1560.10">
    <property type="entry name" value="ABC transporter type 1, transmembrane domain"/>
    <property type="match status" value="1"/>
</dbReference>
<dbReference type="InterPro" id="IPR003593">
    <property type="entry name" value="AAA+_ATPase"/>
</dbReference>
<dbReference type="Proteomes" id="UP000199093">
    <property type="component" value="Unassembled WGS sequence"/>
</dbReference>
<dbReference type="STRING" id="555512.SAMN04487993_101054"/>
<dbReference type="PROSITE" id="PS50893">
    <property type="entry name" value="ABC_TRANSPORTER_2"/>
    <property type="match status" value="1"/>
</dbReference>
<feature type="transmembrane region" description="Helical" evidence="8">
    <location>
        <begin position="184"/>
        <end position="203"/>
    </location>
</feature>
<keyword evidence="12" id="KW-1185">Reference proteome</keyword>
<protein>
    <submittedName>
        <fullName evidence="11">ATP-binding cassette, subfamily B, multidrug efflux pump</fullName>
    </submittedName>
</protein>
<evidence type="ECO:0000259" key="10">
    <source>
        <dbReference type="PROSITE" id="PS50929"/>
    </source>
</evidence>
<feature type="domain" description="ABC transporter" evidence="9">
    <location>
        <begin position="361"/>
        <end position="600"/>
    </location>
</feature>
<dbReference type="PROSITE" id="PS50929">
    <property type="entry name" value="ABC_TM1F"/>
    <property type="match status" value="1"/>
</dbReference>
<keyword evidence="4 11" id="KW-0067">ATP-binding</keyword>
<dbReference type="RefSeq" id="WP_089847550.1">
    <property type="nucleotide sequence ID" value="NZ_FNEJ01000010.1"/>
</dbReference>
<evidence type="ECO:0000256" key="2">
    <source>
        <dbReference type="ARBA" id="ARBA00022692"/>
    </source>
</evidence>
<dbReference type="Pfam" id="PF00664">
    <property type="entry name" value="ABC_membrane"/>
    <property type="match status" value="1"/>
</dbReference>
<dbReference type="SUPFAM" id="SSF90123">
    <property type="entry name" value="ABC transporter transmembrane region"/>
    <property type="match status" value="1"/>
</dbReference>
<dbReference type="GO" id="GO:0005524">
    <property type="term" value="F:ATP binding"/>
    <property type="evidence" value="ECO:0007669"/>
    <property type="project" value="UniProtKB-KW"/>
</dbReference>
<name>A0A1G8NG84_9RHOB</name>
<evidence type="ECO:0000256" key="6">
    <source>
        <dbReference type="ARBA" id="ARBA00023136"/>
    </source>
</evidence>
<keyword evidence="2 8" id="KW-0812">Transmembrane</keyword>
<dbReference type="InterPro" id="IPR011527">
    <property type="entry name" value="ABC1_TM_dom"/>
</dbReference>
<dbReference type="GO" id="GO:0140359">
    <property type="term" value="F:ABC-type transporter activity"/>
    <property type="evidence" value="ECO:0007669"/>
    <property type="project" value="InterPro"/>
</dbReference>
<keyword evidence="5 8" id="KW-1133">Transmembrane helix</keyword>
<dbReference type="InterPro" id="IPR003439">
    <property type="entry name" value="ABC_transporter-like_ATP-bd"/>
</dbReference>
<evidence type="ECO:0000259" key="9">
    <source>
        <dbReference type="PROSITE" id="PS50893"/>
    </source>
</evidence>
<dbReference type="GO" id="GO:0005886">
    <property type="term" value="C:plasma membrane"/>
    <property type="evidence" value="ECO:0007669"/>
    <property type="project" value="UniProtKB-SubCell"/>
</dbReference>
<feature type="transmembrane region" description="Helical" evidence="8">
    <location>
        <begin position="39"/>
        <end position="60"/>
    </location>
</feature>
<evidence type="ECO:0000256" key="1">
    <source>
        <dbReference type="ARBA" id="ARBA00004651"/>
    </source>
</evidence>
<feature type="domain" description="ABC transmembrane type-1" evidence="10">
    <location>
        <begin position="41"/>
        <end position="327"/>
    </location>
</feature>
<organism evidence="11 12">
    <name type="scientific">Salipiger marinus</name>
    <dbReference type="NCBI Taxonomy" id="555512"/>
    <lineage>
        <taxon>Bacteria</taxon>
        <taxon>Pseudomonadati</taxon>
        <taxon>Pseudomonadota</taxon>
        <taxon>Alphaproteobacteria</taxon>
        <taxon>Rhodobacterales</taxon>
        <taxon>Roseobacteraceae</taxon>
        <taxon>Salipiger</taxon>
    </lineage>
</organism>
<evidence type="ECO:0000256" key="3">
    <source>
        <dbReference type="ARBA" id="ARBA00022741"/>
    </source>
</evidence>
<reference evidence="11 12" key="1">
    <citation type="submission" date="2016-10" db="EMBL/GenBank/DDBJ databases">
        <authorList>
            <person name="de Groot N.N."/>
        </authorList>
    </citation>
    <scope>NUCLEOTIDE SEQUENCE [LARGE SCALE GENOMIC DNA]</scope>
    <source>
        <strain evidence="11 12">DSM 26424</strain>
    </source>
</reference>
<dbReference type="EMBL" id="FNEJ01000010">
    <property type="protein sequence ID" value="SDI79269.1"/>
    <property type="molecule type" value="Genomic_DNA"/>
</dbReference>
<feature type="transmembrane region" description="Helical" evidence="8">
    <location>
        <begin position="155"/>
        <end position="178"/>
    </location>
</feature>
<dbReference type="InterPro" id="IPR039421">
    <property type="entry name" value="Type_1_exporter"/>
</dbReference>
<keyword evidence="3" id="KW-0547">Nucleotide-binding</keyword>
<dbReference type="InterPro" id="IPR027417">
    <property type="entry name" value="P-loop_NTPase"/>
</dbReference>
<comment type="function">
    <text evidence="7">Part of an ABC transporter complex. Transmembrane domains (TMD) form a pore in the inner membrane and the ATP-binding domain (NBD) is responsible for energy generation.</text>
</comment>
<evidence type="ECO:0000256" key="5">
    <source>
        <dbReference type="ARBA" id="ARBA00022989"/>
    </source>
</evidence>
<dbReference type="SUPFAM" id="SSF52540">
    <property type="entry name" value="P-loop containing nucleoside triphosphate hydrolases"/>
    <property type="match status" value="1"/>
</dbReference>
<sequence>MFRRFENMVDPYVDYPPTDRPPTRLLPFLLDYAQPFRAVFIWAALLAVLVAGVEIGLIWAMGWVVDILGGDPAQVWADHGWTLIGLGAFILILRPLIQGLDVLVLNNAIMPNFGTLVRWRAHAQVLRQSVGWFENDFAGRIANRIMQTPPAAGEAVFQVFDAIAFSIAYLVGAMIVLGDADLRLMIPLALWLVLYAVLMRWTIARVGPASKAASDARSFVTGRVVDAYTNIHSVKMFAQDRQELDYAKEAIEQARQTFQTEMRLYTLMDVGLMLLNGLLIVGVVGWALALWMQGSASVGAVAAATALTLRLNAMTGWIMWALTTFFRQLGVVAEGMETIAQPITLVDAPGAKPLVLTRGEIALKDLSHHYGRDRGGLDHISLTIPPGQKIGLVGRSGAGKTTLVKLLLRFYDPESGRILLDGQDVTAVTQDSLRRQIGMVQQDSTLLHRSVRDNILYGRPGATEEQMIAAAKQAQAHEFILTLADPQGRTGYDAHVGERGVKLSGGQRQRVALARVILKDAPILLLDEATSALDSEVEAAIQDTLYGMMQGKTVIAIAHRLSTIAQMDRILVMDQGRIVEDGSHDALLAQGGLYAGFWARQSGGFLDPDTQDS</sequence>
<gene>
    <name evidence="11" type="ORF">SAMN04487993_101054</name>
</gene>
<dbReference type="InterPro" id="IPR017871">
    <property type="entry name" value="ABC_transporter-like_CS"/>
</dbReference>
<dbReference type="AlphaFoldDB" id="A0A1G8NG84"/>
<dbReference type="FunFam" id="3.40.50.300:FF:000218">
    <property type="entry name" value="Multidrug ABC transporter ATP-binding protein"/>
    <property type="match status" value="1"/>
</dbReference>
<evidence type="ECO:0000256" key="8">
    <source>
        <dbReference type="SAM" id="Phobius"/>
    </source>
</evidence>
<evidence type="ECO:0000256" key="4">
    <source>
        <dbReference type="ARBA" id="ARBA00022840"/>
    </source>
</evidence>